<dbReference type="InterPro" id="IPR011042">
    <property type="entry name" value="6-blade_b-propeller_TolB-like"/>
</dbReference>
<reference evidence="1" key="1">
    <citation type="journal article" date="2014" name="Int. J. Syst. Evol. Microbiol.">
        <title>Complete genome sequence of Corynebacterium casei LMG S-19264T (=DSM 44701T), isolated from a smear-ripened cheese.</title>
        <authorList>
            <consortium name="US DOE Joint Genome Institute (JGI-PGF)"/>
            <person name="Walter F."/>
            <person name="Albersmeier A."/>
            <person name="Kalinowski J."/>
            <person name="Ruckert C."/>
        </authorList>
    </citation>
    <scope>NUCLEOTIDE SEQUENCE</scope>
    <source>
        <strain evidence="1">CGMCC 1.12813</strain>
    </source>
</reference>
<dbReference type="InterPro" id="IPR011659">
    <property type="entry name" value="WD40"/>
</dbReference>
<accession>A0A916WL18</accession>
<comment type="caution">
    <text evidence="1">The sequence shown here is derived from an EMBL/GenBank/DDBJ whole genome shotgun (WGS) entry which is preliminary data.</text>
</comment>
<dbReference type="Proteomes" id="UP000606922">
    <property type="component" value="Unassembled WGS sequence"/>
</dbReference>
<sequence length="334" mass="35207">MRLVVAAALTVVLLGATAAYCVVAILGYQARQQTPPDAQAAAFATQVAADRIVFRATSPDAAYGFVASVSAADPSGARSVSDVACERIYSGARSSMCLRIDRGVLTTFSANLLDEAGAVAKSWPLPGIPSRARVSPDGERVAFTSFVTGEAYATVGFSTATQIATVGGDEFGNLEEFGLTIDGEANTAADRNFWGVTFTNDPDIFYATAATNSRTWLVRGSLAARTLTTVHESVECPSVSPDGTRIAYKKNVSTTATAYWSIAVLDLATNEETVMPDPRNIDDQIEWLDDSTLLYGVPRDDQPGDSDVWSIPADGSGASALFIEHASSPSVVRP</sequence>
<dbReference type="Gene3D" id="2.120.10.30">
    <property type="entry name" value="TolB, C-terminal domain"/>
    <property type="match status" value="1"/>
</dbReference>
<reference evidence="1" key="2">
    <citation type="submission" date="2020-09" db="EMBL/GenBank/DDBJ databases">
        <authorList>
            <person name="Sun Q."/>
            <person name="Zhou Y."/>
        </authorList>
    </citation>
    <scope>NUCLEOTIDE SEQUENCE</scope>
    <source>
        <strain evidence="1">CGMCC 1.12813</strain>
    </source>
</reference>
<protein>
    <submittedName>
        <fullName evidence="1">TolB-like translocation protein signal peptide</fullName>
    </submittedName>
</protein>
<dbReference type="SUPFAM" id="SSF82171">
    <property type="entry name" value="DPP6 N-terminal domain-like"/>
    <property type="match status" value="1"/>
</dbReference>
<evidence type="ECO:0000313" key="2">
    <source>
        <dbReference type="Proteomes" id="UP000606922"/>
    </source>
</evidence>
<dbReference type="RefSeq" id="WP_188511001.1">
    <property type="nucleotide sequence ID" value="NZ_BMGB01000001.1"/>
</dbReference>
<proteinExistence type="predicted"/>
<dbReference type="Pfam" id="PF07676">
    <property type="entry name" value="PD40"/>
    <property type="match status" value="2"/>
</dbReference>
<name>A0A916WL18_9MICO</name>
<dbReference type="AlphaFoldDB" id="A0A916WL18"/>
<dbReference type="EMBL" id="BMGB01000001">
    <property type="protein sequence ID" value="GGB10204.1"/>
    <property type="molecule type" value="Genomic_DNA"/>
</dbReference>
<gene>
    <name evidence="1" type="ORF">GCM10010979_26030</name>
</gene>
<organism evidence="1 2">
    <name type="scientific">Conyzicola nivalis</name>
    <dbReference type="NCBI Taxonomy" id="1477021"/>
    <lineage>
        <taxon>Bacteria</taxon>
        <taxon>Bacillati</taxon>
        <taxon>Actinomycetota</taxon>
        <taxon>Actinomycetes</taxon>
        <taxon>Micrococcales</taxon>
        <taxon>Microbacteriaceae</taxon>
        <taxon>Conyzicola</taxon>
    </lineage>
</organism>
<keyword evidence="2" id="KW-1185">Reference proteome</keyword>
<evidence type="ECO:0000313" key="1">
    <source>
        <dbReference type="EMBL" id="GGB10204.1"/>
    </source>
</evidence>